<organism evidence="5 6">
    <name type="scientific">Halochromatium glycolicum</name>
    <dbReference type="NCBI Taxonomy" id="85075"/>
    <lineage>
        <taxon>Bacteria</taxon>
        <taxon>Pseudomonadati</taxon>
        <taxon>Pseudomonadota</taxon>
        <taxon>Gammaproteobacteria</taxon>
        <taxon>Chromatiales</taxon>
        <taxon>Chromatiaceae</taxon>
        <taxon>Halochromatium</taxon>
    </lineage>
</organism>
<keyword evidence="6" id="KW-1185">Reference proteome</keyword>
<dbReference type="CDD" id="cd06170">
    <property type="entry name" value="LuxR_C_like"/>
    <property type="match status" value="1"/>
</dbReference>
<evidence type="ECO:0000256" key="3">
    <source>
        <dbReference type="ARBA" id="ARBA00023163"/>
    </source>
</evidence>
<dbReference type="PROSITE" id="PS50043">
    <property type="entry name" value="HTH_LUXR_2"/>
    <property type="match status" value="2"/>
</dbReference>
<sequence length="417" mass="46641">MSQDWIAIIESAYRLENDDDLWLDRLLEQAGPLIDHGIPPVAWVYRHSRSRRDLVFARSAVSEGRRWVKLAHAGRDPRLHELLYGEGRCLGTIVRDMFPRLPDEEPKFRTVTAGAAEDLLLAAGHTGTGDAVAFAAYSKTEISVTRQHHKRWRWLGAHLGAALRLRAACRSLSLDEFPVEAICDPDGRVQDARNVGRDRNARERLAHAVRVMDRTRCASRRLQTDEALAAWEALVAGRWSLVEHLDSDDRRFIIAVRNDPHHPDPRGLTQRERQVAEYVGMGRSSGEIGYTLGLAPSSVTDCSLRAQRKLGLSSWTELATFFARNGPRARLAECSLSGNQLLFGSYPRIPEHALRGLTEAERDVLAALLAGSTNADIARRRRSSERTVANQAQSIYRKVGVRSRNELAAKLHGAHGR</sequence>
<feature type="domain" description="HTH luxR-type" evidence="4">
    <location>
        <begin position="350"/>
        <end position="415"/>
    </location>
</feature>
<accession>A0AAJ0U4F8</accession>
<feature type="domain" description="HTH luxR-type" evidence="4">
    <location>
        <begin position="261"/>
        <end position="326"/>
    </location>
</feature>
<dbReference type="PROSITE" id="PS00622">
    <property type="entry name" value="HTH_LUXR_1"/>
    <property type="match status" value="1"/>
</dbReference>
<evidence type="ECO:0000256" key="2">
    <source>
        <dbReference type="ARBA" id="ARBA00023125"/>
    </source>
</evidence>
<gene>
    <name evidence="5" type="ORF">CKO40_11245</name>
</gene>
<dbReference type="PANTHER" id="PTHR44688">
    <property type="entry name" value="DNA-BINDING TRANSCRIPTIONAL ACTIVATOR DEVR_DOSR"/>
    <property type="match status" value="1"/>
</dbReference>
<reference evidence="5" key="2">
    <citation type="journal article" date="2020" name="Microorganisms">
        <title>Osmotic Adaptation and Compatible Solute Biosynthesis of Phototrophic Bacteria as Revealed from Genome Analyses.</title>
        <authorList>
            <person name="Imhoff J.F."/>
            <person name="Rahn T."/>
            <person name="Kunzel S."/>
            <person name="Keller A."/>
            <person name="Neulinger S.C."/>
        </authorList>
    </citation>
    <scope>NUCLEOTIDE SEQUENCE</scope>
    <source>
        <strain evidence="5">DSM 11080</strain>
    </source>
</reference>
<dbReference type="SMART" id="SM00421">
    <property type="entry name" value="HTH_LUXR"/>
    <property type="match status" value="2"/>
</dbReference>
<dbReference type="InterPro" id="IPR000792">
    <property type="entry name" value="Tscrpt_reg_LuxR_C"/>
</dbReference>
<protein>
    <recommendedName>
        <fullName evidence="4">HTH luxR-type domain-containing protein</fullName>
    </recommendedName>
</protein>
<evidence type="ECO:0000313" key="6">
    <source>
        <dbReference type="Proteomes" id="UP001296776"/>
    </source>
</evidence>
<dbReference type="Pfam" id="PF00196">
    <property type="entry name" value="GerE"/>
    <property type="match status" value="2"/>
</dbReference>
<dbReference type="AlphaFoldDB" id="A0AAJ0U4F8"/>
<keyword evidence="3" id="KW-0804">Transcription</keyword>
<dbReference type="EMBL" id="NRSJ01000018">
    <property type="protein sequence ID" value="MBK1705101.1"/>
    <property type="molecule type" value="Genomic_DNA"/>
</dbReference>
<reference evidence="5" key="1">
    <citation type="submission" date="2017-08" db="EMBL/GenBank/DDBJ databases">
        <authorList>
            <person name="Imhoff J.F."/>
            <person name="Rahn T."/>
            <person name="Kuenzel S."/>
            <person name="Neulinger S.C."/>
        </authorList>
    </citation>
    <scope>NUCLEOTIDE SEQUENCE</scope>
    <source>
        <strain evidence="5">DSM 11080</strain>
    </source>
</reference>
<dbReference type="InterPro" id="IPR036388">
    <property type="entry name" value="WH-like_DNA-bd_sf"/>
</dbReference>
<evidence type="ECO:0000313" key="5">
    <source>
        <dbReference type="EMBL" id="MBK1705101.1"/>
    </source>
</evidence>
<keyword evidence="1" id="KW-0805">Transcription regulation</keyword>
<dbReference type="RefSeq" id="WP_200346311.1">
    <property type="nucleotide sequence ID" value="NZ_NRSJ01000018.1"/>
</dbReference>
<keyword evidence="2" id="KW-0238">DNA-binding</keyword>
<dbReference type="Gene3D" id="1.10.10.10">
    <property type="entry name" value="Winged helix-like DNA-binding domain superfamily/Winged helix DNA-binding domain"/>
    <property type="match status" value="2"/>
</dbReference>
<dbReference type="GO" id="GO:0006355">
    <property type="term" value="P:regulation of DNA-templated transcription"/>
    <property type="evidence" value="ECO:0007669"/>
    <property type="project" value="InterPro"/>
</dbReference>
<evidence type="ECO:0000256" key="1">
    <source>
        <dbReference type="ARBA" id="ARBA00023015"/>
    </source>
</evidence>
<dbReference type="GO" id="GO:0003677">
    <property type="term" value="F:DNA binding"/>
    <property type="evidence" value="ECO:0007669"/>
    <property type="project" value="UniProtKB-KW"/>
</dbReference>
<dbReference type="Proteomes" id="UP001296776">
    <property type="component" value="Unassembled WGS sequence"/>
</dbReference>
<dbReference type="SUPFAM" id="SSF46894">
    <property type="entry name" value="C-terminal effector domain of the bipartite response regulators"/>
    <property type="match status" value="2"/>
</dbReference>
<name>A0AAJ0U4F8_9GAMM</name>
<dbReference type="InterPro" id="IPR016032">
    <property type="entry name" value="Sig_transdc_resp-reg_C-effctor"/>
</dbReference>
<dbReference type="PANTHER" id="PTHR44688:SF16">
    <property type="entry name" value="DNA-BINDING TRANSCRIPTIONAL ACTIVATOR DEVR_DOSR"/>
    <property type="match status" value="1"/>
</dbReference>
<proteinExistence type="predicted"/>
<comment type="caution">
    <text evidence="5">The sequence shown here is derived from an EMBL/GenBank/DDBJ whole genome shotgun (WGS) entry which is preliminary data.</text>
</comment>
<evidence type="ECO:0000259" key="4">
    <source>
        <dbReference type="PROSITE" id="PS50043"/>
    </source>
</evidence>
<dbReference type="PRINTS" id="PR00038">
    <property type="entry name" value="HTHLUXR"/>
</dbReference>